<evidence type="ECO:0000256" key="4">
    <source>
        <dbReference type="ARBA" id="ARBA00022679"/>
    </source>
</evidence>
<protein>
    <recommendedName>
        <fullName evidence="3">HECT-type E3 ubiquitin transferase</fullName>
        <ecNumber evidence="3">2.3.2.26</ecNumber>
    </recommendedName>
</protein>
<evidence type="ECO:0000256" key="2">
    <source>
        <dbReference type="ARBA" id="ARBA00004906"/>
    </source>
</evidence>
<dbReference type="AlphaFoldDB" id="A0A165L5D0"/>
<feature type="domain" description="HECT" evidence="7">
    <location>
        <begin position="67"/>
        <end position="403"/>
    </location>
</feature>
<gene>
    <name evidence="8" type="ORF">DAEQUDRAFT_679440</name>
</gene>
<comment type="catalytic activity">
    <reaction evidence="1">
        <text>S-ubiquitinyl-[E2 ubiquitin-conjugating enzyme]-L-cysteine + [acceptor protein]-L-lysine = [E2 ubiquitin-conjugating enzyme]-L-cysteine + N(6)-ubiquitinyl-[acceptor protein]-L-lysine.</text>
        <dbReference type="EC" id="2.3.2.26"/>
    </reaction>
</comment>
<dbReference type="PANTHER" id="PTHR45700">
    <property type="entry name" value="UBIQUITIN-PROTEIN LIGASE E3C"/>
    <property type="match status" value="1"/>
</dbReference>
<name>A0A165L5D0_9APHY</name>
<comment type="pathway">
    <text evidence="2">Protein modification; protein ubiquitination.</text>
</comment>
<organism evidence="8 9">
    <name type="scientific">Daedalea quercina L-15889</name>
    <dbReference type="NCBI Taxonomy" id="1314783"/>
    <lineage>
        <taxon>Eukaryota</taxon>
        <taxon>Fungi</taxon>
        <taxon>Dikarya</taxon>
        <taxon>Basidiomycota</taxon>
        <taxon>Agaricomycotina</taxon>
        <taxon>Agaricomycetes</taxon>
        <taxon>Polyporales</taxon>
        <taxon>Fomitopsis</taxon>
    </lineage>
</organism>
<dbReference type="FunFam" id="3.30.2160.10:FF:000002">
    <property type="entry name" value="Putative Ubiquitin-protein ligase E3C"/>
    <property type="match status" value="1"/>
</dbReference>
<accession>A0A165L5D0</accession>
<dbReference type="PANTHER" id="PTHR45700:SF2">
    <property type="entry name" value="UBIQUITIN-PROTEIN LIGASE E3C"/>
    <property type="match status" value="1"/>
</dbReference>
<dbReference type="STRING" id="1314783.A0A165L5D0"/>
<dbReference type="InterPro" id="IPR035983">
    <property type="entry name" value="Hect_E3_ubiquitin_ligase"/>
</dbReference>
<feature type="active site" description="Glycyl thioester intermediate" evidence="6">
    <location>
        <position position="371"/>
    </location>
</feature>
<dbReference type="InterPro" id="IPR044611">
    <property type="entry name" value="E3A/B/C-like"/>
</dbReference>
<keyword evidence="4" id="KW-0808">Transferase</keyword>
<dbReference type="CDD" id="cd00078">
    <property type="entry name" value="HECTc"/>
    <property type="match status" value="1"/>
</dbReference>
<dbReference type="FunFam" id="3.30.2410.10:FF:000017">
    <property type="entry name" value="E3 ubiquitin-protein ligase UPL7"/>
    <property type="match status" value="1"/>
</dbReference>
<evidence type="ECO:0000259" key="7">
    <source>
        <dbReference type="PROSITE" id="PS50237"/>
    </source>
</evidence>
<dbReference type="GO" id="GO:0061630">
    <property type="term" value="F:ubiquitin protein ligase activity"/>
    <property type="evidence" value="ECO:0007669"/>
    <property type="project" value="UniProtKB-EC"/>
</dbReference>
<dbReference type="Proteomes" id="UP000076727">
    <property type="component" value="Unassembled WGS sequence"/>
</dbReference>
<dbReference type="GO" id="GO:0000209">
    <property type="term" value="P:protein polyubiquitination"/>
    <property type="evidence" value="ECO:0007669"/>
    <property type="project" value="InterPro"/>
</dbReference>
<dbReference type="PROSITE" id="PS50237">
    <property type="entry name" value="HECT"/>
    <property type="match status" value="1"/>
</dbReference>
<evidence type="ECO:0000256" key="3">
    <source>
        <dbReference type="ARBA" id="ARBA00012485"/>
    </source>
</evidence>
<evidence type="ECO:0000313" key="8">
    <source>
        <dbReference type="EMBL" id="KZT63966.1"/>
    </source>
</evidence>
<dbReference type="SMART" id="SM00119">
    <property type="entry name" value="HECTc"/>
    <property type="match status" value="1"/>
</dbReference>
<sequence length="403" mass="45711">MSPRLGVLNNIPFAIPFEVRVSIFRQFVKADLVARGFGGMPWQALYPKTRVTVRRGSVAQDGFDRLGDADLHAPIAITFVDQFGNEEAGIDGGGVFKEFLTSLCKEVFDSDRGLWLANKKNELYPNPHSYATEPHSLNWYQFIGRILGKALYDGILVDVAFAGFFLAKWLGKQSFLDDLASLDPDLYQGLIFLKHYTGDPEELSLNFTAAEEEFGVARTVDLVPNGSNIAVTRENRLQYIYLVSHYRLTKQIKKQSEAFFEGLSDMIKPRWLRMFNQQELQILLGGVDTPIDLDDLRRNTNYGGLFDDHEPTIQIFWRVANSLDQEQRRKLLRFATSCSRPPLLGFKELVPNFSIRDAGSDENRLPTASTCVNLLKLPRYRSEKVLREKLLQAINSNAGFDLS</sequence>
<dbReference type="SUPFAM" id="SSF56204">
    <property type="entry name" value="Hect, E3 ligase catalytic domain"/>
    <property type="match status" value="1"/>
</dbReference>
<dbReference type="Gene3D" id="3.30.2160.10">
    <property type="entry name" value="Hect, E3 ligase catalytic domain"/>
    <property type="match status" value="1"/>
</dbReference>
<evidence type="ECO:0000313" key="9">
    <source>
        <dbReference type="Proteomes" id="UP000076727"/>
    </source>
</evidence>
<dbReference type="InterPro" id="IPR000569">
    <property type="entry name" value="HECT_dom"/>
</dbReference>
<dbReference type="GO" id="GO:0006511">
    <property type="term" value="P:ubiquitin-dependent protein catabolic process"/>
    <property type="evidence" value="ECO:0007669"/>
    <property type="project" value="TreeGrafter"/>
</dbReference>
<keyword evidence="5 6" id="KW-0833">Ubl conjugation pathway</keyword>
<dbReference type="OrthoDB" id="8068875at2759"/>
<reference evidence="8 9" key="1">
    <citation type="journal article" date="2016" name="Mol. Biol. Evol.">
        <title>Comparative Genomics of Early-Diverging Mushroom-Forming Fungi Provides Insights into the Origins of Lignocellulose Decay Capabilities.</title>
        <authorList>
            <person name="Nagy L.G."/>
            <person name="Riley R."/>
            <person name="Tritt A."/>
            <person name="Adam C."/>
            <person name="Daum C."/>
            <person name="Floudas D."/>
            <person name="Sun H."/>
            <person name="Yadav J.S."/>
            <person name="Pangilinan J."/>
            <person name="Larsson K.H."/>
            <person name="Matsuura K."/>
            <person name="Barry K."/>
            <person name="Labutti K."/>
            <person name="Kuo R."/>
            <person name="Ohm R.A."/>
            <person name="Bhattacharya S.S."/>
            <person name="Shirouzu T."/>
            <person name="Yoshinaga Y."/>
            <person name="Martin F.M."/>
            <person name="Grigoriev I.V."/>
            <person name="Hibbett D.S."/>
        </authorList>
    </citation>
    <scope>NUCLEOTIDE SEQUENCE [LARGE SCALE GENOMIC DNA]</scope>
    <source>
        <strain evidence="8 9">L-15889</strain>
    </source>
</reference>
<dbReference type="EC" id="2.3.2.26" evidence="3"/>
<evidence type="ECO:0000256" key="1">
    <source>
        <dbReference type="ARBA" id="ARBA00000885"/>
    </source>
</evidence>
<evidence type="ECO:0000256" key="6">
    <source>
        <dbReference type="PROSITE-ProRule" id="PRU00104"/>
    </source>
</evidence>
<proteinExistence type="predicted"/>
<dbReference type="Gene3D" id="3.90.1750.10">
    <property type="entry name" value="Hect, E3 ligase catalytic domains"/>
    <property type="match status" value="1"/>
</dbReference>
<keyword evidence="9" id="KW-1185">Reference proteome</keyword>
<dbReference type="Gene3D" id="3.30.2410.10">
    <property type="entry name" value="Hect, E3 ligase catalytic domain"/>
    <property type="match status" value="1"/>
</dbReference>
<dbReference type="EMBL" id="KV429148">
    <property type="protein sequence ID" value="KZT63966.1"/>
    <property type="molecule type" value="Genomic_DNA"/>
</dbReference>
<dbReference type="Pfam" id="PF00632">
    <property type="entry name" value="HECT"/>
    <property type="match status" value="1"/>
</dbReference>
<evidence type="ECO:0000256" key="5">
    <source>
        <dbReference type="ARBA" id="ARBA00022786"/>
    </source>
</evidence>